<feature type="transmembrane region" description="Helical" evidence="10">
    <location>
        <begin position="117"/>
        <end position="135"/>
    </location>
</feature>
<evidence type="ECO:0000256" key="3">
    <source>
        <dbReference type="ARBA" id="ARBA00022449"/>
    </source>
</evidence>
<evidence type="ECO:0000256" key="7">
    <source>
        <dbReference type="ARBA" id="ARBA00022989"/>
    </source>
</evidence>
<feature type="transmembrane region" description="Helical" evidence="10">
    <location>
        <begin position="358"/>
        <end position="378"/>
    </location>
</feature>
<dbReference type="RefSeq" id="WP_129082003.1">
    <property type="nucleotide sequence ID" value="NZ_CP041070.1"/>
</dbReference>
<evidence type="ECO:0000256" key="10">
    <source>
        <dbReference type="SAM" id="Phobius"/>
    </source>
</evidence>
<accession>A0A4Q0Y1V6</accession>
<dbReference type="InterPro" id="IPR006153">
    <property type="entry name" value="Cation/H_exchanger_TM"/>
</dbReference>
<keyword evidence="6" id="KW-0630">Potassium</keyword>
<dbReference type="InterPro" id="IPR036291">
    <property type="entry name" value="NAD(P)-bd_dom_sf"/>
</dbReference>
<dbReference type="AlphaFoldDB" id="A0A4Q0Y1V6"/>
<evidence type="ECO:0000256" key="8">
    <source>
        <dbReference type="ARBA" id="ARBA00023065"/>
    </source>
</evidence>
<evidence type="ECO:0000256" key="4">
    <source>
        <dbReference type="ARBA" id="ARBA00022538"/>
    </source>
</evidence>
<reference evidence="12 13" key="1">
    <citation type="submission" date="2017-10" db="EMBL/GenBank/DDBJ databases">
        <title>Genomics of the genus Arcobacter.</title>
        <authorList>
            <person name="Perez-Cataluna A."/>
            <person name="Figueras M.J."/>
        </authorList>
    </citation>
    <scope>NUCLEOTIDE SEQUENCE [LARGE SCALE GENOMIC DNA]</scope>
    <source>
        <strain evidence="12 13">DSM 24636</strain>
    </source>
</reference>
<feature type="transmembrane region" description="Helical" evidence="10">
    <location>
        <begin position="296"/>
        <end position="316"/>
    </location>
</feature>
<dbReference type="SUPFAM" id="SSF51735">
    <property type="entry name" value="NAD(P)-binding Rossmann-fold domains"/>
    <property type="match status" value="1"/>
</dbReference>
<dbReference type="Gene3D" id="1.20.1530.20">
    <property type="match status" value="1"/>
</dbReference>
<protein>
    <submittedName>
        <fullName evidence="12">Potassium transporter</fullName>
    </submittedName>
</protein>
<keyword evidence="2" id="KW-0813">Transport</keyword>
<comment type="caution">
    <text evidence="12">The sequence shown here is derived from an EMBL/GenBank/DDBJ whole genome shotgun (WGS) entry which is preliminary data.</text>
</comment>
<sequence>METILFIIFLSFALSTLINIILKKFSMSHIIGYIITGTIITSLFDLNGTSDLHILDLIAEFGIVFLMFTIGLEMPINKLKKMKEILFVNGSIQVGVSAVIIYLLAKYIFDIDTTSSIIIALAFSLSSTAIVLTYLKQSKDIHTPYGEKSTAILVFQDLAVIPILLLISFLSNDTLSLGEILTNTFLSALLIILFMFTIGKKILNWFLDFSSRTRIEELFLASILSIVIGTSLLAHQLGFTYSLGAFIAGMIISETNYHIKVESDISSYKDLLLGAFFFSVGTKIDVPYLLSNIHYVFLIFFGVMVIKAVVIYLLMLAKSNKSDSVKSALALCQIGEFSFAVFALAANDNILDKDLASFLILVTVLSMILTPFIVNNIYKIASFFVVEFYESDKITPINRRNHTIICGYAILGRIIAHELNKQNKSFVIISDNLKHVLLARKNGFMAYFGHLEKLPVLESLKVDEASNIIVTTNSLIKKRLICEAVLNFKNDANLIVRIDSLDEKKELKDLNIKYYVHSQIETAKLMVEKSLSFSS</sequence>
<dbReference type="OrthoDB" id="9781411at2"/>
<dbReference type="GO" id="GO:0015297">
    <property type="term" value="F:antiporter activity"/>
    <property type="evidence" value="ECO:0007669"/>
    <property type="project" value="UniProtKB-KW"/>
</dbReference>
<dbReference type="Gene3D" id="3.40.50.720">
    <property type="entry name" value="NAD(P)-binding Rossmann-like Domain"/>
    <property type="match status" value="1"/>
</dbReference>
<evidence type="ECO:0000256" key="1">
    <source>
        <dbReference type="ARBA" id="ARBA00004141"/>
    </source>
</evidence>
<keyword evidence="4" id="KW-0633">Potassium transport</keyword>
<gene>
    <name evidence="12" type="ORF">CRV06_07585</name>
</gene>
<dbReference type="Pfam" id="PF02254">
    <property type="entry name" value="TrkA_N"/>
    <property type="match status" value="1"/>
</dbReference>
<feature type="transmembrane region" description="Helical" evidence="10">
    <location>
        <begin position="29"/>
        <end position="46"/>
    </location>
</feature>
<feature type="transmembrane region" description="Helical" evidence="10">
    <location>
        <begin position="151"/>
        <end position="171"/>
    </location>
</feature>
<dbReference type="EMBL" id="PDKO01000005">
    <property type="protein sequence ID" value="RXJ63114.1"/>
    <property type="molecule type" value="Genomic_DNA"/>
</dbReference>
<keyword evidence="8" id="KW-0406">Ion transport</keyword>
<dbReference type="InterPro" id="IPR038770">
    <property type="entry name" value="Na+/solute_symporter_sf"/>
</dbReference>
<evidence type="ECO:0000259" key="11">
    <source>
        <dbReference type="PROSITE" id="PS51201"/>
    </source>
</evidence>
<feature type="transmembrane region" description="Helical" evidence="10">
    <location>
        <begin position="85"/>
        <end position="105"/>
    </location>
</feature>
<feature type="transmembrane region" description="Helical" evidence="10">
    <location>
        <begin position="177"/>
        <end position="198"/>
    </location>
</feature>
<dbReference type="STRING" id="877500.GCA_000935065_01628"/>
<feature type="domain" description="RCK N-terminal" evidence="11">
    <location>
        <begin position="400"/>
        <end position="524"/>
    </location>
</feature>
<comment type="subcellular location">
    <subcellularLocation>
        <location evidence="1">Membrane</location>
        <topology evidence="1">Multi-pass membrane protein</topology>
    </subcellularLocation>
</comment>
<evidence type="ECO:0000313" key="12">
    <source>
        <dbReference type="EMBL" id="RXJ63114.1"/>
    </source>
</evidence>
<dbReference type="InterPro" id="IPR003148">
    <property type="entry name" value="RCK_N"/>
</dbReference>
<evidence type="ECO:0000256" key="5">
    <source>
        <dbReference type="ARBA" id="ARBA00022692"/>
    </source>
</evidence>
<feature type="transmembrane region" description="Helical" evidence="10">
    <location>
        <begin position="328"/>
        <end position="346"/>
    </location>
</feature>
<feature type="transmembrane region" description="Helical" evidence="10">
    <location>
        <begin position="52"/>
        <end position="73"/>
    </location>
</feature>
<evidence type="ECO:0000256" key="2">
    <source>
        <dbReference type="ARBA" id="ARBA00022448"/>
    </source>
</evidence>
<keyword evidence="13" id="KW-1185">Reference proteome</keyword>
<feature type="transmembrane region" description="Helical" evidence="10">
    <location>
        <begin position="6"/>
        <end position="22"/>
    </location>
</feature>
<proteinExistence type="predicted"/>
<dbReference type="Proteomes" id="UP000290191">
    <property type="component" value="Unassembled WGS sequence"/>
</dbReference>
<evidence type="ECO:0000313" key="13">
    <source>
        <dbReference type="Proteomes" id="UP000290191"/>
    </source>
</evidence>
<evidence type="ECO:0000256" key="9">
    <source>
        <dbReference type="ARBA" id="ARBA00023136"/>
    </source>
</evidence>
<dbReference type="GO" id="GO:0005886">
    <property type="term" value="C:plasma membrane"/>
    <property type="evidence" value="ECO:0007669"/>
    <property type="project" value="TreeGrafter"/>
</dbReference>
<evidence type="ECO:0000256" key="6">
    <source>
        <dbReference type="ARBA" id="ARBA00022958"/>
    </source>
</evidence>
<dbReference type="GO" id="GO:0006813">
    <property type="term" value="P:potassium ion transport"/>
    <property type="evidence" value="ECO:0007669"/>
    <property type="project" value="UniProtKB-KW"/>
</dbReference>
<dbReference type="PANTHER" id="PTHR46157:SF4">
    <property type="entry name" value="K(+) EFFLUX ANTIPORTER 3, CHLOROPLASTIC"/>
    <property type="match status" value="1"/>
</dbReference>
<keyword evidence="3" id="KW-0050">Antiport</keyword>
<keyword evidence="5 10" id="KW-0812">Transmembrane</keyword>
<dbReference type="GO" id="GO:1902600">
    <property type="term" value="P:proton transmembrane transport"/>
    <property type="evidence" value="ECO:0007669"/>
    <property type="project" value="InterPro"/>
</dbReference>
<keyword evidence="7 10" id="KW-1133">Transmembrane helix</keyword>
<keyword evidence="9 10" id="KW-0472">Membrane</keyword>
<dbReference type="PROSITE" id="PS51201">
    <property type="entry name" value="RCK_N"/>
    <property type="match status" value="1"/>
</dbReference>
<name>A0A4Q0Y1V6_9BACT</name>
<dbReference type="Pfam" id="PF00999">
    <property type="entry name" value="Na_H_Exchanger"/>
    <property type="match status" value="1"/>
</dbReference>
<feature type="transmembrane region" description="Helical" evidence="10">
    <location>
        <begin position="218"/>
        <end position="235"/>
    </location>
</feature>
<organism evidence="12 13">
    <name type="scientific">Halarcobacter anaerophilus</name>
    <dbReference type="NCBI Taxonomy" id="877500"/>
    <lineage>
        <taxon>Bacteria</taxon>
        <taxon>Pseudomonadati</taxon>
        <taxon>Campylobacterota</taxon>
        <taxon>Epsilonproteobacteria</taxon>
        <taxon>Campylobacterales</taxon>
        <taxon>Arcobacteraceae</taxon>
        <taxon>Halarcobacter</taxon>
    </lineage>
</organism>
<dbReference type="PANTHER" id="PTHR46157">
    <property type="entry name" value="K(+) EFFLUX ANTIPORTER 3, CHLOROPLASTIC"/>
    <property type="match status" value="1"/>
</dbReference>